<protein>
    <submittedName>
        <fullName evidence="1">Uncharacterized protein</fullName>
    </submittedName>
</protein>
<sequence>MGNFSLTEESQTEEVFHLLKRSFQSVFHSLSATEEKKSELVVLVKRDQVEWNTSWNFPVARTQQRG</sequence>
<organism evidence="1 2">
    <name type="scientific">Channa striata</name>
    <name type="common">Snakehead murrel</name>
    <name type="synonym">Ophicephalus striatus</name>
    <dbReference type="NCBI Taxonomy" id="64152"/>
    <lineage>
        <taxon>Eukaryota</taxon>
        <taxon>Metazoa</taxon>
        <taxon>Chordata</taxon>
        <taxon>Craniata</taxon>
        <taxon>Vertebrata</taxon>
        <taxon>Euteleostomi</taxon>
        <taxon>Actinopterygii</taxon>
        <taxon>Neopterygii</taxon>
        <taxon>Teleostei</taxon>
        <taxon>Neoteleostei</taxon>
        <taxon>Acanthomorphata</taxon>
        <taxon>Anabantaria</taxon>
        <taxon>Anabantiformes</taxon>
        <taxon>Channoidei</taxon>
        <taxon>Channidae</taxon>
        <taxon>Channa</taxon>
    </lineage>
</organism>
<reference evidence="1" key="1">
    <citation type="submission" date="2023-07" db="EMBL/GenBank/DDBJ databases">
        <title>Chromosome-level Genome Assembly of Striped Snakehead (Channa striata).</title>
        <authorList>
            <person name="Liu H."/>
        </authorList>
    </citation>
    <scope>NUCLEOTIDE SEQUENCE</scope>
    <source>
        <strain evidence="1">Gz</strain>
        <tissue evidence="1">Muscle</tissue>
    </source>
</reference>
<evidence type="ECO:0000313" key="2">
    <source>
        <dbReference type="Proteomes" id="UP001187415"/>
    </source>
</evidence>
<proteinExistence type="predicted"/>
<evidence type="ECO:0000313" key="1">
    <source>
        <dbReference type="EMBL" id="KAK2820620.1"/>
    </source>
</evidence>
<accession>A0AA88IV36</accession>
<comment type="caution">
    <text evidence="1">The sequence shown here is derived from an EMBL/GenBank/DDBJ whole genome shotgun (WGS) entry which is preliminary data.</text>
</comment>
<dbReference type="EMBL" id="JAUPFM010000019">
    <property type="protein sequence ID" value="KAK2820620.1"/>
    <property type="molecule type" value="Genomic_DNA"/>
</dbReference>
<gene>
    <name evidence="1" type="ORF">Q5P01_023579</name>
</gene>
<name>A0AA88IV36_CHASR</name>
<keyword evidence="2" id="KW-1185">Reference proteome</keyword>
<dbReference type="Proteomes" id="UP001187415">
    <property type="component" value="Unassembled WGS sequence"/>
</dbReference>
<dbReference type="AlphaFoldDB" id="A0AA88IV36"/>